<organism evidence="2 3">
    <name type="scientific">Nematocida parisii (strain ERTm3)</name>
    <name type="common">Nematode killer fungus</name>
    <dbReference type="NCBI Taxonomy" id="935791"/>
    <lineage>
        <taxon>Eukaryota</taxon>
        <taxon>Fungi</taxon>
        <taxon>Fungi incertae sedis</taxon>
        <taxon>Microsporidia</taxon>
        <taxon>Nematocida</taxon>
    </lineage>
</organism>
<dbReference type="InParanoid" id="I3EGB3"/>
<dbReference type="VEuPathDB" id="MicrosporidiaDB:NEQG_01704"/>
<keyword evidence="1" id="KW-0472">Membrane</keyword>
<dbReference type="Proteomes" id="UP000002872">
    <property type="component" value="Unassembled WGS sequence"/>
</dbReference>
<keyword evidence="3" id="KW-1185">Reference proteome</keyword>
<sequence length="1009" mass="117960">MKILESRRRNSIVIIFYILMINTVLYKVFPYKEIITANDIKEDIQTLKSTCIHLKWDNLLSIPVEDSIIYLNEYRESIRTVSRVLEKYKNILSKSIPLYNLVRWLRLITDKIIERFNEIDEYMKRDSSIECKREGLYKYFKMHLYKLENSHNEYKYEKWMCDFIEELFLDKRFLYENYYYSCIKEHLLNKNKLKREELQGVYNECIKRIKNVVGNRQNIIEGVQWEKSPESIENSVGVLFMQNELFSLFNELYVRTFIRMKGYFPVGFSKVLLFYNNVIGNSIIYRNNVCRSHVFTMLSQEVLEPLVEEKYFMYVYNSMPIWETLLGKEVDILIEARTNTFEQISINTDNWSRMVKSCFIKEELPKILKSIWSGIGKSIDRINTLIDNTEYHGSILEQNHKKAYIKSFICEIERTVQEDIVGIYSPMSVSSVLKILHVMEDIPSEQTQQIEKLVGHRSFADLYKDAYHHPLFLDRSYSNAHEESSTSQSKESTIKYKPLITGSTPYSNNIDLLGVILTYHNILLGNLFTAVCALLYEKWTILFGISTLHIIDSIIENEMKAQYLLVIAYVYNNIINRVMSVERINMCLKQETHNIIKTCKIKHTSALLPHTEITLLNIDKYVNLSRLMSADRIALGYPILQYDSSNMQKLISSLKDKYSAAMDYIDSYCVLMKAQTAVYMQLAPKYIMGIYRPYLFDTKYVPMAYYTDIIDTYLYTDVYKEYNHKDVLKACIKNSNERKDKISDAIPGMSVKEYQKLKNSPQLSSILQYSQECSMLEMLYMGVLYDKVLRRLVYKGIGIFNASIFRHIMPNLIASPVISFFESFFITCSLDPKTEKELGLCEGRISQVLNEIVKGRESILFLQSTKYKSIDMFPAISDLQAFLFLVNRFNIPEQSSVLPEENIVVLKQIERMNNTTPENTECINSVANDRIYAWKNKHSSKHSRDTDDSVQIQPVCSILSSKDRNTQMKELSTESSTNISEYIYSTIGVAVAVAISGIMIYYFILSKYV</sequence>
<evidence type="ECO:0000313" key="2">
    <source>
        <dbReference type="EMBL" id="EIJ88260.1"/>
    </source>
</evidence>
<accession>I3EGB3</accession>
<keyword evidence="1" id="KW-0812">Transmembrane</keyword>
<evidence type="ECO:0000256" key="1">
    <source>
        <dbReference type="SAM" id="Phobius"/>
    </source>
</evidence>
<feature type="transmembrane region" description="Helical" evidence="1">
    <location>
        <begin position="982"/>
        <end position="1004"/>
    </location>
</feature>
<evidence type="ECO:0000313" key="3">
    <source>
        <dbReference type="Proteomes" id="UP000002872"/>
    </source>
</evidence>
<gene>
    <name evidence="2" type="ORF">NEQG_01704</name>
</gene>
<dbReference type="EMBL" id="GL870879">
    <property type="protein sequence ID" value="EIJ88260.1"/>
    <property type="molecule type" value="Genomic_DNA"/>
</dbReference>
<reference evidence="2" key="1">
    <citation type="submission" date="2011-01" db="EMBL/GenBank/DDBJ databases">
        <title>The Genome Sequence of Nematocida parisii strain ERTm3.</title>
        <authorList>
            <consortium name="The Broad Institute Genome Sequencing Platform"/>
            <consortium name="The Broad Institute Genome Sequencing Center for Infectious Disease"/>
            <person name="Cuomo C."/>
            <person name="Troemel E."/>
            <person name="Young S.K."/>
            <person name="Zeng Q."/>
            <person name="Gargeya S."/>
            <person name="Fitzgerald M."/>
            <person name="Haas B."/>
            <person name="Abouelleil A."/>
            <person name="Alvarado L."/>
            <person name="Arachchi H.M."/>
            <person name="Berlin A."/>
            <person name="Chapman S.B."/>
            <person name="Gearin G."/>
            <person name="Goldberg J."/>
            <person name="Griggs A."/>
            <person name="Gujja S."/>
            <person name="Hansen M."/>
            <person name="Heiman D."/>
            <person name="Howarth C."/>
            <person name="Larimer J."/>
            <person name="Lui A."/>
            <person name="MacDonald P.J.P."/>
            <person name="McCowen C."/>
            <person name="Montmayeur A."/>
            <person name="Murphy C."/>
            <person name="Neiman D."/>
            <person name="Pearson M."/>
            <person name="Priest M."/>
            <person name="Roberts A."/>
            <person name="Saif S."/>
            <person name="Shea T."/>
            <person name="Sisk P."/>
            <person name="Stolte C."/>
            <person name="Sykes S."/>
            <person name="Wortman J."/>
            <person name="Nusbaum C."/>
            <person name="Birren B."/>
        </authorList>
    </citation>
    <scope>NUCLEOTIDE SEQUENCE</scope>
    <source>
        <strain evidence="2">ERTm3</strain>
    </source>
</reference>
<proteinExistence type="predicted"/>
<protein>
    <submittedName>
        <fullName evidence="2">Uncharacterized protein</fullName>
    </submittedName>
</protein>
<dbReference type="OrthoDB" id="2187161at2759"/>
<dbReference type="OMA" id="SVERINM"/>
<name>I3EGB3_NEMP3</name>
<dbReference type="HOGENOM" id="CLU_298609_0_0_1"/>
<keyword evidence="1" id="KW-1133">Transmembrane helix</keyword>
<dbReference type="AlphaFoldDB" id="I3EGB3"/>
<feature type="transmembrane region" description="Helical" evidence="1">
    <location>
        <begin position="12"/>
        <end position="29"/>
    </location>
</feature>